<evidence type="ECO:0000259" key="1">
    <source>
        <dbReference type="Pfam" id="PF00381"/>
    </source>
</evidence>
<dbReference type="SUPFAM" id="SSF55594">
    <property type="entry name" value="HPr-like"/>
    <property type="match status" value="1"/>
</dbReference>
<dbReference type="Pfam" id="PF00381">
    <property type="entry name" value="PTS-HPr"/>
    <property type="match status" value="1"/>
</dbReference>
<dbReference type="InterPro" id="IPR035895">
    <property type="entry name" value="HPr-like_sf"/>
</dbReference>
<evidence type="ECO:0000313" key="2">
    <source>
        <dbReference type="EMBL" id="MPM94176.1"/>
    </source>
</evidence>
<dbReference type="AlphaFoldDB" id="A0A645DXV6"/>
<sequence>MKTLLIKLSTIEDVRNFVNAVTKCDAEIDLTSGRYIVDAKSIMGIFSLDLLNPITMKINGNGDYSRLMADIKQFIVE</sequence>
<comment type="caution">
    <text evidence="2">The sequence shown here is derived from an EMBL/GenBank/DDBJ whole genome shotgun (WGS) entry which is preliminary data.</text>
</comment>
<dbReference type="InterPro" id="IPR000032">
    <property type="entry name" value="HPr-like"/>
</dbReference>
<accession>A0A645DXV6</accession>
<dbReference type="EMBL" id="VSSQ01040854">
    <property type="protein sequence ID" value="MPM94176.1"/>
    <property type="molecule type" value="Genomic_DNA"/>
</dbReference>
<proteinExistence type="predicted"/>
<gene>
    <name evidence="2" type="ORF">SDC9_141321</name>
</gene>
<feature type="domain" description="HPr" evidence="1">
    <location>
        <begin position="16"/>
        <end position="74"/>
    </location>
</feature>
<organism evidence="2">
    <name type="scientific">bioreactor metagenome</name>
    <dbReference type="NCBI Taxonomy" id="1076179"/>
    <lineage>
        <taxon>unclassified sequences</taxon>
        <taxon>metagenomes</taxon>
        <taxon>ecological metagenomes</taxon>
    </lineage>
</organism>
<name>A0A645DXV6_9ZZZZ</name>
<reference evidence="2" key="1">
    <citation type="submission" date="2019-08" db="EMBL/GenBank/DDBJ databases">
        <authorList>
            <person name="Kucharzyk K."/>
            <person name="Murdoch R.W."/>
            <person name="Higgins S."/>
            <person name="Loffler F."/>
        </authorList>
    </citation>
    <scope>NUCLEOTIDE SEQUENCE</scope>
</reference>
<dbReference type="Gene3D" id="3.30.1340.10">
    <property type="entry name" value="HPr-like"/>
    <property type="match status" value="1"/>
</dbReference>
<protein>
    <recommendedName>
        <fullName evidence="1">HPr domain-containing protein</fullName>
    </recommendedName>
</protein>